<dbReference type="EMBL" id="BSXT01000984">
    <property type="protein sequence ID" value="GMF37024.1"/>
    <property type="molecule type" value="Genomic_DNA"/>
</dbReference>
<name>A0A9W7CSM4_9STRA</name>
<feature type="region of interest" description="Disordered" evidence="1">
    <location>
        <begin position="1152"/>
        <end position="1173"/>
    </location>
</feature>
<feature type="compositionally biased region" description="Polar residues" evidence="1">
    <location>
        <begin position="1156"/>
        <end position="1173"/>
    </location>
</feature>
<evidence type="ECO:0000313" key="3">
    <source>
        <dbReference type="EMBL" id="GMF37024.1"/>
    </source>
</evidence>
<dbReference type="SUPFAM" id="SSF51206">
    <property type="entry name" value="cAMP-binding domain-like"/>
    <property type="match status" value="2"/>
</dbReference>
<sequence length="1318" mass="145781">MGGLGVDRRKRRVYSCLHAALARALHFRVVHDGEVVFWQGDAIDEASGRFLVVSGSLLVFSKAQVAVGDGPQASRSGNPLYRLGKCVATCNQGSICGEVGFCGANRVLLLLLRTIMLLKVYFLLSGEFCVHVPESTEGIQLKTEATDGNYKTEVVTHLKSCIKLLHDHDADVVCCSETHASGMISVTHLCKLSEGDSFGGNCLIGYSLHSSRSDYEGVLLSIPQNNDDVCYVVSLAVDDLYAIRLRYMNATDFSASAAYNILASKSPRDRTCEQLGYLLIFITRISSAKLFFNQLPWVVLRQICLNATLDTYRIVDKQLACIQEQGQKLPGLRVLLDGYLRIFRADSCAGQTIDTSCQRYSCVEEAPTLDKQVDVLLAASSKRGLPCTEGSSQYVAEGSDTFVESLGVLCSGSAFSLLPVLLRSTSPFGYLAFASAESNVAMINILSIPAALVEICLARTEEYLVCHPTRALRQTVRAARKTPRLQLSGPRKAQAKYEFERFILHCPAVCGIPRTKLKFMIDHMQVVNVPANCFIFEAGEVTRGCIFIVLEGNVRTYRYPLADIISETKSSTHARSGVKELSKLAVATVETFTAEDSAHTVEQTVFAFNKPVDDDFFIRDYKYVSDFGAGDGFGRHGILEACSPASTSNRSSSKLSQLVRRATSHRFQSRQESLVHYVYPETAITQSQCCLGILWNDSATEASCDLDLVTKEELFVEMEAQPIHSTVKSNGYVGQFSPSLFNTRYQILERMDLAKRLTTQQLDRVAESLQYIELSIGNTGTDLVIIVCSVTMQQVLSPPLPLSGPSGASTSFDARGSKIQIRLLRPGDTFGEVELLLGTTKRLVEAIASDSNTKLLRIPKPVFLTLWPQKERFESKLMTLKRAFDASSSLEPEQLCSMYYSVEELSFKRNEGKHLTEIVIDSNFPNVCVNSVVFSSYTPRGTLLVVERGHCIVHNYITLQQRRPRKTMLHLPLENSPYTPKLAIDTPVASLEPCTILFADDLEYTTNWPLRDLRVNSNCPSKLPDAGYTIADSPIVNAFSVDLYHSSSETLPNCAPLRRNHELFIMALLGRGGLQTVRSAIAVQQYHRAESVAHSIRLTETATLKSKDAPLLSPCASKLKKHVLKTNNLKLPGPPMQMELLHYLRDRQLPKGPARPNNNRIQLPPSRDSTTPTMRVSITTTKSSVLAHGSFTKSSQITGDLFPSLRPVGESDSCQDGEAYEIHPYIDPAEVAASLRSVQLLKETRIIAELSQSTQQQTLGPTTFDTANEKRQRHGHPPSRLLTSRGYLLDIITPNTKVENDRKKSGLCRRLLHVKGMK</sequence>
<gene>
    <name evidence="3" type="ORF">Pfra01_001024700</name>
</gene>
<dbReference type="Gene3D" id="2.60.120.10">
    <property type="entry name" value="Jelly Rolls"/>
    <property type="match status" value="3"/>
</dbReference>
<dbReference type="OrthoDB" id="78487at2759"/>
<dbReference type="PROSITE" id="PS50042">
    <property type="entry name" value="CNMP_BINDING_3"/>
    <property type="match status" value="1"/>
</dbReference>
<dbReference type="InterPro" id="IPR018490">
    <property type="entry name" value="cNMP-bd_dom_sf"/>
</dbReference>
<organism evidence="3 4">
    <name type="scientific">Phytophthora fragariaefolia</name>
    <dbReference type="NCBI Taxonomy" id="1490495"/>
    <lineage>
        <taxon>Eukaryota</taxon>
        <taxon>Sar</taxon>
        <taxon>Stramenopiles</taxon>
        <taxon>Oomycota</taxon>
        <taxon>Peronosporomycetes</taxon>
        <taxon>Peronosporales</taxon>
        <taxon>Peronosporaceae</taxon>
        <taxon>Phytophthora</taxon>
    </lineage>
</organism>
<evidence type="ECO:0000259" key="2">
    <source>
        <dbReference type="PROSITE" id="PS50042"/>
    </source>
</evidence>
<protein>
    <submittedName>
        <fullName evidence="3">Unnamed protein product</fullName>
    </submittedName>
</protein>
<proteinExistence type="predicted"/>
<accession>A0A9W7CSM4</accession>
<dbReference type="InterPro" id="IPR000595">
    <property type="entry name" value="cNMP-bd_dom"/>
</dbReference>
<evidence type="ECO:0000256" key="1">
    <source>
        <dbReference type="SAM" id="MobiDB-lite"/>
    </source>
</evidence>
<feature type="domain" description="Cyclic nucleotide-binding" evidence="2">
    <location>
        <begin position="821"/>
        <end position="866"/>
    </location>
</feature>
<reference evidence="3" key="1">
    <citation type="submission" date="2023-04" db="EMBL/GenBank/DDBJ databases">
        <title>Phytophthora fragariaefolia NBRC 109709.</title>
        <authorList>
            <person name="Ichikawa N."/>
            <person name="Sato H."/>
            <person name="Tonouchi N."/>
        </authorList>
    </citation>
    <scope>NUCLEOTIDE SEQUENCE</scope>
    <source>
        <strain evidence="3">NBRC 109709</strain>
    </source>
</reference>
<comment type="caution">
    <text evidence="3">The sequence shown here is derived from an EMBL/GenBank/DDBJ whole genome shotgun (WGS) entry which is preliminary data.</text>
</comment>
<evidence type="ECO:0000313" key="4">
    <source>
        <dbReference type="Proteomes" id="UP001165121"/>
    </source>
</evidence>
<dbReference type="Proteomes" id="UP001165121">
    <property type="component" value="Unassembled WGS sequence"/>
</dbReference>
<dbReference type="InterPro" id="IPR014710">
    <property type="entry name" value="RmlC-like_jellyroll"/>
</dbReference>
<keyword evidence="4" id="KW-1185">Reference proteome</keyword>